<dbReference type="SUPFAM" id="SSF47954">
    <property type="entry name" value="Cyclin-like"/>
    <property type="match status" value="1"/>
</dbReference>
<dbReference type="InterPro" id="IPR048258">
    <property type="entry name" value="Cyclins_cyclin-box"/>
</dbReference>
<dbReference type="InterPro" id="IPR013763">
    <property type="entry name" value="Cyclin-like_dom"/>
</dbReference>
<sequence length="169" mass="19667">MELMCLERIATDCNRAERDRVLFEDVRVIDNLLSMEPAYVPRCDYFSQVQTDILPYMRKIVTTWMLEVCEEQRCEDQVFPLSVNFLDRFLCECRIVRSQLQLVAAVCLLLASKTRQCHPLSVDLLCHYTDYSVTTDEIRVSSDDFSLLFSSVWFRGFSSSPPVAELRLS</sequence>
<dbReference type="InterPro" id="IPR039361">
    <property type="entry name" value="Cyclin"/>
</dbReference>
<dbReference type="Proteomes" id="UP000792457">
    <property type="component" value="Unassembled WGS sequence"/>
</dbReference>
<reference evidence="6" key="2">
    <citation type="submission" date="2017-10" db="EMBL/GenBank/DDBJ databases">
        <title>Ladona fulva Genome sequencing and assembly.</title>
        <authorList>
            <person name="Murali S."/>
            <person name="Richards S."/>
            <person name="Bandaranaike D."/>
            <person name="Bellair M."/>
            <person name="Blankenburg K."/>
            <person name="Chao H."/>
            <person name="Dinh H."/>
            <person name="Doddapaneni H."/>
            <person name="Dugan-Rocha S."/>
            <person name="Elkadiri S."/>
            <person name="Gnanaolivu R."/>
            <person name="Hernandez B."/>
            <person name="Skinner E."/>
            <person name="Javaid M."/>
            <person name="Lee S."/>
            <person name="Li M."/>
            <person name="Ming W."/>
            <person name="Munidasa M."/>
            <person name="Muniz J."/>
            <person name="Nguyen L."/>
            <person name="Hughes D."/>
            <person name="Osuji N."/>
            <person name="Pu L.-L."/>
            <person name="Puazo M."/>
            <person name="Qu C."/>
            <person name="Quiroz J."/>
            <person name="Raj R."/>
            <person name="Weissenberger G."/>
            <person name="Xin Y."/>
            <person name="Zou X."/>
            <person name="Han Y."/>
            <person name="Worley K."/>
            <person name="Muzny D."/>
            <person name="Gibbs R."/>
        </authorList>
    </citation>
    <scope>NUCLEOTIDE SEQUENCE</scope>
    <source>
        <strain evidence="6">Sampled in the wild</strain>
    </source>
</reference>
<dbReference type="Pfam" id="PF00134">
    <property type="entry name" value="Cyclin_N"/>
    <property type="match status" value="1"/>
</dbReference>
<dbReference type="InterPro" id="IPR036915">
    <property type="entry name" value="Cyclin-like_sf"/>
</dbReference>
<feature type="domain" description="Cyclin-like" evidence="5">
    <location>
        <begin position="63"/>
        <end position="147"/>
    </location>
</feature>
<dbReference type="OrthoDB" id="306099at2759"/>
<keyword evidence="7" id="KW-1185">Reference proteome</keyword>
<dbReference type="FunFam" id="1.10.472.10:FF:000003">
    <property type="entry name" value="G1/S-specific cyclin-D2"/>
    <property type="match status" value="1"/>
</dbReference>
<evidence type="ECO:0000256" key="1">
    <source>
        <dbReference type="ARBA" id="ARBA00022618"/>
    </source>
</evidence>
<reference evidence="6" key="1">
    <citation type="submission" date="2013-04" db="EMBL/GenBank/DDBJ databases">
        <authorList>
            <person name="Qu J."/>
            <person name="Murali S.C."/>
            <person name="Bandaranaike D."/>
            <person name="Bellair M."/>
            <person name="Blankenburg K."/>
            <person name="Chao H."/>
            <person name="Dinh H."/>
            <person name="Doddapaneni H."/>
            <person name="Downs B."/>
            <person name="Dugan-Rocha S."/>
            <person name="Elkadiri S."/>
            <person name="Gnanaolivu R.D."/>
            <person name="Hernandez B."/>
            <person name="Javaid M."/>
            <person name="Jayaseelan J.C."/>
            <person name="Lee S."/>
            <person name="Li M."/>
            <person name="Ming W."/>
            <person name="Munidasa M."/>
            <person name="Muniz J."/>
            <person name="Nguyen L."/>
            <person name="Ongeri F."/>
            <person name="Osuji N."/>
            <person name="Pu L.-L."/>
            <person name="Puazo M."/>
            <person name="Qu C."/>
            <person name="Quiroz J."/>
            <person name="Raj R."/>
            <person name="Weissenberger G."/>
            <person name="Xin Y."/>
            <person name="Zou X."/>
            <person name="Han Y."/>
            <person name="Richards S."/>
            <person name="Worley K."/>
            <person name="Muzny D."/>
            <person name="Gibbs R."/>
        </authorList>
    </citation>
    <scope>NUCLEOTIDE SEQUENCE</scope>
    <source>
        <strain evidence="6">Sampled in the wild</strain>
    </source>
</reference>
<comment type="caution">
    <text evidence="6">The sequence shown here is derived from an EMBL/GenBank/DDBJ whole genome shotgun (WGS) entry which is preliminary data.</text>
</comment>
<dbReference type="GO" id="GO:0051301">
    <property type="term" value="P:cell division"/>
    <property type="evidence" value="ECO:0007669"/>
    <property type="project" value="UniProtKB-KW"/>
</dbReference>
<evidence type="ECO:0000313" key="6">
    <source>
        <dbReference type="EMBL" id="KAG8229778.1"/>
    </source>
</evidence>
<dbReference type="PROSITE" id="PS00292">
    <property type="entry name" value="CYCLINS"/>
    <property type="match status" value="1"/>
</dbReference>
<evidence type="ECO:0000313" key="7">
    <source>
        <dbReference type="Proteomes" id="UP000792457"/>
    </source>
</evidence>
<organism evidence="6 7">
    <name type="scientific">Ladona fulva</name>
    <name type="common">Scarce chaser dragonfly</name>
    <name type="synonym">Libellula fulva</name>
    <dbReference type="NCBI Taxonomy" id="123851"/>
    <lineage>
        <taxon>Eukaryota</taxon>
        <taxon>Metazoa</taxon>
        <taxon>Ecdysozoa</taxon>
        <taxon>Arthropoda</taxon>
        <taxon>Hexapoda</taxon>
        <taxon>Insecta</taxon>
        <taxon>Pterygota</taxon>
        <taxon>Palaeoptera</taxon>
        <taxon>Odonata</taxon>
        <taxon>Epiprocta</taxon>
        <taxon>Anisoptera</taxon>
        <taxon>Libelluloidea</taxon>
        <taxon>Libellulidae</taxon>
        <taxon>Ladona</taxon>
    </lineage>
</organism>
<keyword evidence="1" id="KW-0132">Cell division</keyword>
<protein>
    <recommendedName>
        <fullName evidence="5">Cyclin-like domain-containing protein</fullName>
    </recommendedName>
</protein>
<keyword evidence="3" id="KW-0131">Cell cycle</keyword>
<name>A0A8K0K8F5_LADFU</name>
<comment type="similarity">
    <text evidence="4">Belongs to the cyclin family.</text>
</comment>
<dbReference type="AlphaFoldDB" id="A0A8K0K8F5"/>
<dbReference type="InterPro" id="IPR006671">
    <property type="entry name" value="Cyclin_N"/>
</dbReference>
<accession>A0A8K0K8F5</accession>
<dbReference type="EMBL" id="KZ308446">
    <property type="protein sequence ID" value="KAG8229778.1"/>
    <property type="molecule type" value="Genomic_DNA"/>
</dbReference>
<dbReference type="PANTHER" id="PTHR10177">
    <property type="entry name" value="CYCLINS"/>
    <property type="match status" value="1"/>
</dbReference>
<evidence type="ECO:0000259" key="5">
    <source>
        <dbReference type="SMART" id="SM00385"/>
    </source>
</evidence>
<dbReference type="GO" id="GO:0000278">
    <property type="term" value="P:mitotic cell cycle"/>
    <property type="evidence" value="ECO:0007669"/>
    <property type="project" value="UniProtKB-ARBA"/>
</dbReference>
<evidence type="ECO:0000256" key="4">
    <source>
        <dbReference type="RuleBase" id="RU000383"/>
    </source>
</evidence>
<dbReference type="SMART" id="SM00385">
    <property type="entry name" value="CYCLIN"/>
    <property type="match status" value="1"/>
</dbReference>
<keyword evidence="2 4" id="KW-0195">Cyclin</keyword>
<proteinExistence type="inferred from homology"/>
<evidence type="ECO:0000256" key="2">
    <source>
        <dbReference type="ARBA" id="ARBA00023127"/>
    </source>
</evidence>
<gene>
    <name evidence="6" type="ORF">J437_LFUL005859</name>
</gene>
<evidence type="ECO:0000256" key="3">
    <source>
        <dbReference type="ARBA" id="ARBA00023306"/>
    </source>
</evidence>
<dbReference type="Gene3D" id="1.10.472.10">
    <property type="entry name" value="Cyclin-like"/>
    <property type="match status" value="2"/>
</dbReference>